<organism evidence="2 3">
    <name type="scientific">Fusarium mundagurra</name>
    <dbReference type="NCBI Taxonomy" id="1567541"/>
    <lineage>
        <taxon>Eukaryota</taxon>
        <taxon>Fungi</taxon>
        <taxon>Dikarya</taxon>
        <taxon>Ascomycota</taxon>
        <taxon>Pezizomycotina</taxon>
        <taxon>Sordariomycetes</taxon>
        <taxon>Hypocreomycetidae</taxon>
        <taxon>Hypocreales</taxon>
        <taxon>Nectriaceae</taxon>
        <taxon>Fusarium</taxon>
        <taxon>Fusarium fujikuroi species complex</taxon>
    </lineage>
</organism>
<keyword evidence="3" id="KW-1185">Reference proteome</keyword>
<comment type="caution">
    <text evidence="2">The sequence shown here is derived from an EMBL/GenBank/DDBJ whole genome shotgun (WGS) entry which is preliminary data.</text>
</comment>
<evidence type="ECO:0000313" key="2">
    <source>
        <dbReference type="EMBL" id="KAF5706585.1"/>
    </source>
</evidence>
<dbReference type="EMBL" id="JAAOAN010000450">
    <property type="protein sequence ID" value="KAF5706585.1"/>
    <property type="molecule type" value="Genomic_DNA"/>
</dbReference>
<name>A0A8H5Y8F1_9HYPO</name>
<dbReference type="AlphaFoldDB" id="A0A8H5Y8F1"/>
<feature type="signal peptide" evidence="1">
    <location>
        <begin position="1"/>
        <end position="27"/>
    </location>
</feature>
<proteinExistence type="predicted"/>
<dbReference type="Proteomes" id="UP000544331">
    <property type="component" value="Unassembled WGS sequence"/>
</dbReference>
<accession>A0A8H5Y8F1</accession>
<evidence type="ECO:0000256" key="1">
    <source>
        <dbReference type="SAM" id="SignalP"/>
    </source>
</evidence>
<sequence length="596" mass="65340">MGHSKKMIMLLFTCALIIPSLFTLALAIGAGGTSVRQSDGREFDPVDLKALFPEGHIASDTSDLQYGLVTVGSNSKSGAVDPASPGSGILLAVGESHGLTQLQKRDGQPDPFVFLDCPANVLDQPINQTQKARVVCTSDNVDGCFKLMERGVEGTLVVMPEECAPNSFARAISLELAEDQAMPDHLAKRYTPTSPIYEFSFDFNKHKRRADAEIAIRMDMTNVKGHWDGLVDSPGVKKRDIERRYVSRLNSGWKKTLQTGDRFQYNSGQNSIKVKKDLSTPVFWQAIENCSVGGERCGQGIGAYIQGNVDANMSYAVTVIATSTRGTSRVDVKEANGWIEVNGQTDLTFGVGGMGRLDISMAEKGNPAKSEEHWEAFERHTISAGAFWGYMTLTPFTTQQTWLATSHMNEPPSTVLHHAATLNGRLATRVKTDLGEFPATFPHVLFPDEMDSLRKNHKETEMESLNDNILYGDRGEKGSSIQIGHNLTFGLSVGFGIYPDVQGPQPNRESDSAFLLVTSETYANWDIPPAKNDKVCPRATASSLLKQGVVDKSFLGWERGNGSALLFVDKEAPYHEPCYSTKNPMGFFSEGRVEKY</sequence>
<keyword evidence="1" id="KW-0732">Signal</keyword>
<gene>
    <name evidence="2" type="ORF">FMUND_11496</name>
</gene>
<evidence type="ECO:0000313" key="3">
    <source>
        <dbReference type="Proteomes" id="UP000544331"/>
    </source>
</evidence>
<dbReference type="OrthoDB" id="73875at2759"/>
<feature type="chain" id="PRO_5034223870" evidence="1">
    <location>
        <begin position="28"/>
        <end position="596"/>
    </location>
</feature>
<protein>
    <submittedName>
        <fullName evidence="2">Uncharacterized protein</fullName>
    </submittedName>
</protein>
<reference evidence="2 3" key="1">
    <citation type="submission" date="2020-05" db="EMBL/GenBank/DDBJ databases">
        <title>Identification and distribution of gene clusters putatively required for synthesis of sphingolipid metabolism inhibitors in phylogenetically diverse species of the filamentous fungus Fusarium.</title>
        <authorList>
            <person name="Kim H.-S."/>
            <person name="Busman M."/>
            <person name="Brown D.W."/>
            <person name="Divon H."/>
            <person name="Uhlig S."/>
            <person name="Proctor R.H."/>
        </authorList>
    </citation>
    <scope>NUCLEOTIDE SEQUENCE [LARGE SCALE GENOMIC DNA]</scope>
    <source>
        <strain evidence="2 3">NRRL 66235</strain>
    </source>
</reference>